<organism evidence="3 4">
    <name type="scientific">Spirosoma sordidisoli</name>
    <dbReference type="NCBI Taxonomy" id="2502893"/>
    <lineage>
        <taxon>Bacteria</taxon>
        <taxon>Pseudomonadati</taxon>
        <taxon>Bacteroidota</taxon>
        <taxon>Cytophagia</taxon>
        <taxon>Cytophagales</taxon>
        <taxon>Cytophagaceae</taxon>
        <taxon>Spirosoma</taxon>
    </lineage>
</organism>
<feature type="domain" description="FAS1" evidence="2">
    <location>
        <begin position="172"/>
        <end position="318"/>
    </location>
</feature>
<feature type="chain" id="PRO_5020858201" evidence="1">
    <location>
        <begin position="30"/>
        <end position="320"/>
    </location>
</feature>
<dbReference type="InterPro" id="IPR000782">
    <property type="entry name" value="FAS1_domain"/>
</dbReference>
<evidence type="ECO:0000313" key="4">
    <source>
        <dbReference type="Proteomes" id="UP000290407"/>
    </source>
</evidence>
<comment type="caution">
    <text evidence="3">The sequence shown here is derived from an EMBL/GenBank/DDBJ whole genome shotgun (WGS) entry which is preliminary data.</text>
</comment>
<dbReference type="InterPro" id="IPR050904">
    <property type="entry name" value="Adhesion/Biosynth-related"/>
</dbReference>
<proteinExistence type="predicted"/>
<sequence length="320" mass="33311">MNNCARTGPGPLAIITLMLSMLLSSCQQNDTEVAVPKTITDQILEDGQFSLLRAAIQHADVGDALKAGNLTLFAPTDAAFQASGLGSASAITALPKEQVRSLVLYHALYASVASSALPQGLNSVETASRGVAFVNKTTTGTLFVNNAQVTQPDLPTANGLIHVIDRVLTPSTGTILATIQANPNLTLLSAALRRVSQANPTLLAALNNSSSTNPVTIFAPTDAAFRADGRFGTLAAIETANPQTLANALLYHVVSGVVFSNQLQTGTINTLLNNTRLNLVVSTSQITVRGTRNTTAAVVQTPNLPATNGVVHTIDQVLLP</sequence>
<dbReference type="Proteomes" id="UP000290407">
    <property type="component" value="Unassembled WGS sequence"/>
</dbReference>
<reference evidence="3 4" key="1">
    <citation type="submission" date="2019-01" db="EMBL/GenBank/DDBJ databases">
        <title>Spirosoma flava sp. nov., a propanil-degrading bacterium isolated from herbicide-contaminated soil.</title>
        <authorList>
            <person name="Zhang L."/>
            <person name="Jiang J.-D."/>
        </authorList>
    </citation>
    <scope>NUCLEOTIDE SEQUENCE [LARGE SCALE GENOMIC DNA]</scope>
    <source>
        <strain evidence="3 4">TY50</strain>
    </source>
</reference>
<evidence type="ECO:0000256" key="1">
    <source>
        <dbReference type="SAM" id="SignalP"/>
    </source>
</evidence>
<gene>
    <name evidence="3" type="ORF">EQG79_24890</name>
</gene>
<dbReference type="AlphaFoldDB" id="A0A4Q2UEE0"/>
<dbReference type="PANTHER" id="PTHR10900">
    <property type="entry name" value="PERIOSTIN-RELATED"/>
    <property type="match status" value="1"/>
</dbReference>
<dbReference type="PROSITE" id="PS50213">
    <property type="entry name" value="FAS1"/>
    <property type="match status" value="2"/>
</dbReference>
<dbReference type="SUPFAM" id="SSF82153">
    <property type="entry name" value="FAS1 domain"/>
    <property type="match status" value="2"/>
</dbReference>
<evidence type="ECO:0000313" key="3">
    <source>
        <dbReference type="EMBL" id="RYC67354.1"/>
    </source>
</evidence>
<keyword evidence="4" id="KW-1185">Reference proteome</keyword>
<accession>A0A4Q2UEE0</accession>
<keyword evidence="1" id="KW-0732">Signal</keyword>
<dbReference type="PANTHER" id="PTHR10900:SF77">
    <property type="entry name" value="FI19380P1"/>
    <property type="match status" value="1"/>
</dbReference>
<dbReference type="RefSeq" id="WP_077923732.1">
    <property type="nucleotide sequence ID" value="NZ_SBLB01000008.1"/>
</dbReference>
<name>A0A4Q2UEE0_9BACT</name>
<dbReference type="GO" id="GO:0005615">
    <property type="term" value="C:extracellular space"/>
    <property type="evidence" value="ECO:0007669"/>
    <property type="project" value="TreeGrafter"/>
</dbReference>
<dbReference type="Pfam" id="PF02469">
    <property type="entry name" value="Fasciclin"/>
    <property type="match status" value="2"/>
</dbReference>
<protein>
    <submittedName>
        <fullName evidence="3">Fasciclin domain-containing protein</fullName>
    </submittedName>
</protein>
<feature type="domain" description="FAS1" evidence="2">
    <location>
        <begin position="36"/>
        <end position="168"/>
    </location>
</feature>
<dbReference type="InterPro" id="IPR036378">
    <property type="entry name" value="FAS1_dom_sf"/>
</dbReference>
<evidence type="ECO:0000259" key="2">
    <source>
        <dbReference type="PROSITE" id="PS50213"/>
    </source>
</evidence>
<dbReference type="PROSITE" id="PS51257">
    <property type="entry name" value="PROKAR_LIPOPROTEIN"/>
    <property type="match status" value="1"/>
</dbReference>
<dbReference type="SMART" id="SM00554">
    <property type="entry name" value="FAS1"/>
    <property type="match status" value="2"/>
</dbReference>
<dbReference type="Gene3D" id="2.30.180.10">
    <property type="entry name" value="FAS1 domain"/>
    <property type="match status" value="2"/>
</dbReference>
<feature type="signal peptide" evidence="1">
    <location>
        <begin position="1"/>
        <end position="29"/>
    </location>
</feature>
<dbReference type="EMBL" id="SBLB01000008">
    <property type="protein sequence ID" value="RYC67354.1"/>
    <property type="molecule type" value="Genomic_DNA"/>
</dbReference>